<accession>A0A4Q0PFT2</accession>
<comment type="caution">
    <text evidence="4">The sequence shown here is derived from an EMBL/GenBank/DDBJ whole genome shotgun (WGS) entry which is preliminary data.</text>
</comment>
<dbReference type="PANTHER" id="PTHR34978">
    <property type="entry name" value="POSSIBLE SENSOR-TRANSDUCER PROTEIN BLAR"/>
    <property type="match status" value="1"/>
</dbReference>
<dbReference type="PANTHER" id="PTHR34978:SF3">
    <property type="entry name" value="SLR0241 PROTEIN"/>
    <property type="match status" value="1"/>
</dbReference>
<dbReference type="Proteomes" id="UP000289859">
    <property type="component" value="Unassembled WGS sequence"/>
</dbReference>
<evidence type="ECO:0000256" key="2">
    <source>
        <dbReference type="SAM" id="Phobius"/>
    </source>
</evidence>
<feature type="compositionally biased region" description="Low complexity" evidence="1">
    <location>
        <begin position="692"/>
        <end position="704"/>
    </location>
</feature>
<dbReference type="Pfam" id="PF05569">
    <property type="entry name" value="Peptidase_M56"/>
    <property type="match status" value="1"/>
</dbReference>
<proteinExistence type="predicted"/>
<gene>
    <name evidence="4" type="ORF">DSM02_924</name>
</gene>
<evidence type="ECO:0000313" key="4">
    <source>
        <dbReference type="EMBL" id="RXG25754.1"/>
    </source>
</evidence>
<reference evidence="4 5" key="1">
    <citation type="submission" date="2018-07" db="EMBL/GenBank/DDBJ databases">
        <title>Leeuwenhoekiella genomics.</title>
        <authorList>
            <person name="Tahon G."/>
            <person name="Willems A."/>
        </authorList>
    </citation>
    <scope>NUCLEOTIDE SEQUENCE [LARGE SCALE GENOMIC DNA]</scope>
    <source>
        <strain evidence="4 5">LMG 29608</strain>
    </source>
</reference>
<feature type="transmembrane region" description="Helical" evidence="2">
    <location>
        <begin position="6"/>
        <end position="22"/>
    </location>
</feature>
<evidence type="ECO:0000313" key="5">
    <source>
        <dbReference type="Proteomes" id="UP000289859"/>
    </source>
</evidence>
<name>A0A4Q0PFT2_9FLAO</name>
<evidence type="ECO:0000256" key="1">
    <source>
        <dbReference type="SAM" id="MobiDB-lite"/>
    </source>
</evidence>
<dbReference type="InterPro" id="IPR008756">
    <property type="entry name" value="Peptidase_M56"/>
</dbReference>
<feature type="compositionally biased region" description="Pro residues" evidence="1">
    <location>
        <begin position="662"/>
        <end position="691"/>
    </location>
</feature>
<dbReference type="CDD" id="cd07341">
    <property type="entry name" value="M56_BlaR1_MecR1_like"/>
    <property type="match status" value="1"/>
</dbReference>
<dbReference type="OrthoDB" id="1522859at2"/>
<dbReference type="InterPro" id="IPR052173">
    <property type="entry name" value="Beta-lactam_resp_regulator"/>
</dbReference>
<feature type="transmembrane region" description="Helical" evidence="2">
    <location>
        <begin position="88"/>
        <end position="109"/>
    </location>
</feature>
<keyword evidence="2" id="KW-0472">Membrane</keyword>
<organism evidence="4 5">
    <name type="scientific">Leeuwenhoekiella polynyae</name>
    <dbReference type="NCBI Taxonomy" id="1550906"/>
    <lineage>
        <taxon>Bacteria</taxon>
        <taxon>Pseudomonadati</taxon>
        <taxon>Bacteroidota</taxon>
        <taxon>Flavobacteriia</taxon>
        <taxon>Flavobacteriales</taxon>
        <taxon>Flavobacteriaceae</taxon>
        <taxon>Leeuwenhoekiella</taxon>
    </lineage>
</organism>
<dbReference type="RefSeq" id="WP_128764532.1">
    <property type="nucleotide sequence ID" value="NZ_JBHUOO010000044.1"/>
</dbReference>
<keyword evidence="5" id="KW-1185">Reference proteome</keyword>
<keyword evidence="2" id="KW-1133">Transmembrane helix</keyword>
<protein>
    <submittedName>
        <fullName evidence="4">Beta-lactamase regulating signal transducer with metallopeptidase domain</fullName>
    </submittedName>
</protein>
<feature type="region of interest" description="Disordered" evidence="1">
    <location>
        <begin position="657"/>
        <end position="713"/>
    </location>
</feature>
<evidence type="ECO:0000259" key="3">
    <source>
        <dbReference type="Pfam" id="PF05569"/>
    </source>
</evidence>
<feature type="domain" description="Peptidase M56" evidence="3">
    <location>
        <begin position="99"/>
        <end position="257"/>
    </location>
</feature>
<dbReference type="EMBL" id="QOVK01000002">
    <property type="protein sequence ID" value="RXG25754.1"/>
    <property type="molecule type" value="Genomic_DNA"/>
</dbReference>
<dbReference type="AlphaFoldDB" id="A0A4Q0PFT2"/>
<sequence>MLAYLIKSILCLLVLWGFYKIALEQTAAHNFKRFYLLGSMILALTLPLLTFSYTVEVEPQPVVAETYLDPTALTEVPAATLVDEPTNWLAISLGIIYAAGVLLFGFRFLRNLIRLRKKINSNEKVQAKSHINVLLAGKVIPHSFLRFIFLPKKEFKNNTIAPEILAHEQAHVAQKHSWDILAVEFLQAVFWFNPLLVLLKKSITLNHEFLADQAVLKNENSIENYTNLLFNYSGGAHHTALSSPINYSLTKKRILMLSKTRSVKKLATRLALFVPVLALCVYFFNQEIVAKPVLSKTNEQTIQGQWIDQETEFVEIQVFKRNDSLFARDFENEFWLEKSSDTQYNVHSKNSKFKKTTTLTINKEKDILLWGKSAFIPYSKSLRELFAGEWKAVNNNKVFSIKSAYGNTSWVIRDENGANNYYPVITGDGFYFTYDGKDTYFTIENGIMQSSTGDTFKKISNDKIFRSTPQHGNKQIIFQKEFSRYSDDSKTKILKKKSPTSQQLNDWKDASQYEVWVDGKRFKNSKLATKTPSDFSYVMVSKLEKNAKDYGKYYHHVSLMTPTYYKSHKEIELPPALKEIQEYLTLKLRVKDESVWVNGKSTSVENFVKTINEITKDWTKSDMMNYSIQVQTKNGVDKVISALSKEFKKTNLYKINPSRELIPPPPPPAPAAPASPTNRVPPPPPPAPVQPVNPVSGVPASAAAMPPPPAPPASPEEMIVLAKNNIYYNGNKVSESKAKTLFDNADQYDILFKKEKSYNLLLITDKD</sequence>
<keyword evidence="2" id="KW-0812">Transmembrane</keyword>
<feature type="transmembrane region" description="Helical" evidence="2">
    <location>
        <begin position="266"/>
        <end position="284"/>
    </location>
</feature>
<feature type="transmembrane region" description="Helical" evidence="2">
    <location>
        <begin position="34"/>
        <end position="55"/>
    </location>
</feature>